<proteinExistence type="predicted"/>
<dbReference type="InterPro" id="IPR046373">
    <property type="entry name" value="Acyl-CoA_Oxase/DH_mid-dom_sf"/>
</dbReference>
<accession>A0ABV9PLU0</accession>
<dbReference type="Proteomes" id="UP001595836">
    <property type="component" value="Unassembled WGS sequence"/>
</dbReference>
<dbReference type="SUPFAM" id="SSF47203">
    <property type="entry name" value="Acyl-CoA dehydrogenase C-terminal domain-like"/>
    <property type="match status" value="1"/>
</dbReference>
<keyword evidence="1" id="KW-0285">Flavoprotein</keyword>
<gene>
    <name evidence="4" type="ORF">ACFO7U_03640</name>
</gene>
<comment type="caution">
    <text evidence="4">The sequence shown here is derived from an EMBL/GenBank/DDBJ whole genome shotgun (WGS) entry which is preliminary data.</text>
</comment>
<evidence type="ECO:0000256" key="3">
    <source>
        <dbReference type="ARBA" id="ARBA00023002"/>
    </source>
</evidence>
<evidence type="ECO:0000313" key="5">
    <source>
        <dbReference type="Proteomes" id="UP001595836"/>
    </source>
</evidence>
<dbReference type="Gene3D" id="2.40.110.10">
    <property type="entry name" value="Butyryl-CoA Dehydrogenase, subunit A, domain 2"/>
    <property type="match status" value="1"/>
</dbReference>
<sequence>MTLTTEYAVLDHYAPGLRERLSTAGLLANESPESTAIAEWAATDATGLIVPAELGGRGATAVEAVRFQTAVGALAPSLAAATTMHHLSCATLFEAAEDATPDERELIRSLVEQRTVMASGFSEGKPGGSVFRPTMTARREGDDYLLSGRKMPCSLSRSMSLLVASALVDDSERAVVLVFNGSDGLTREDFWKAPVLAAAESDALVLDEVRVESDMVFLTSENDPDDVHEMTGYLWFGLLISAGYLGVAARLVDALAARDAVDPKLFATVLAEVETMRTALLAVAAAFDSGERGGDLSARLALVRWSMREALVRVQSGAREAAGGFAYMQDPELAYAFEAVQVFGYHPPSRRETADKLLAWAQGEDFRYV</sequence>
<keyword evidence="2" id="KW-0274">FAD</keyword>
<keyword evidence="5" id="KW-1185">Reference proteome</keyword>
<dbReference type="EMBL" id="JBHSHP010000008">
    <property type="protein sequence ID" value="MFC4753875.1"/>
    <property type="molecule type" value="Genomic_DNA"/>
</dbReference>
<organism evidence="4 5">
    <name type="scientific">Dietzia aurantiaca</name>
    <dbReference type="NCBI Taxonomy" id="983873"/>
    <lineage>
        <taxon>Bacteria</taxon>
        <taxon>Bacillati</taxon>
        <taxon>Actinomycetota</taxon>
        <taxon>Actinomycetes</taxon>
        <taxon>Mycobacteriales</taxon>
        <taxon>Dietziaceae</taxon>
        <taxon>Dietzia</taxon>
    </lineage>
</organism>
<evidence type="ECO:0000256" key="1">
    <source>
        <dbReference type="ARBA" id="ARBA00022630"/>
    </source>
</evidence>
<evidence type="ECO:0000313" key="4">
    <source>
        <dbReference type="EMBL" id="MFC4753875.1"/>
    </source>
</evidence>
<keyword evidence="3" id="KW-0560">Oxidoreductase</keyword>
<evidence type="ECO:0000256" key="2">
    <source>
        <dbReference type="ARBA" id="ARBA00022827"/>
    </source>
</evidence>
<dbReference type="InterPro" id="IPR037069">
    <property type="entry name" value="AcylCoA_DH/ox_N_sf"/>
</dbReference>
<dbReference type="PANTHER" id="PTHR43884:SF20">
    <property type="entry name" value="ACYL-COA DEHYDROGENASE FADE28"/>
    <property type="match status" value="1"/>
</dbReference>
<dbReference type="InterPro" id="IPR036250">
    <property type="entry name" value="AcylCo_DH-like_C"/>
</dbReference>
<dbReference type="Gene3D" id="1.10.540.10">
    <property type="entry name" value="Acyl-CoA dehydrogenase/oxidase, N-terminal domain"/>
    <property type="match status" value="1"/>
</dbReference>
<dbReference type="RefSeq" id="WP_344988477.1">
    <property type="nucleotide sequence ID" value="NZ_BAABCD010000005.1"/>
</dbReference>
<name>A0ABV9PLU0_9ACTN</name>
<dbReference type="SUPFAM" id="SSF56645">
    <property type="entry name" value="Acyl-CoA dehydrogenase NM domain-like"/>
    <property type="match status" value="1"/>
</dbReference>
<reference evidence="5" key="1">
    <citation type="journal article" date="2019" name="Int. J. Syst. Evol. Microbiol.">
        <title>The Global Catalogue of Microorganisms (GCM) 10K type strain sequencing project: providing services to taxonomists for standard genome sequencing and annotation.</title>
        <authorList>
            <consortium name="The Broad Institute Genomics Platform"/>
            <consortium name="The Broad Institute Genome Sequencing Center for Infectious Disease"/>
            <person name="Wu L."/>
            <person name="Ma J."/>
        </authorList>
    </citation>
    <scope>NUCLEOTIDE SEQUENCE [LARGE SCALE GENOMIC DNA]</scope>
    <source>
        <strain evidence="5">JCM 11882</strain>
    </source>
</reference>
<dbReference type="Gene3D" id="1.20.140.10">
    <property type="entry name" value="Butyryl-CoA Dehydrogenase, subunit A, domain 3"/>
    <property type="match status" value="1"/>
</dbReference>
<dbReference type="PANTHER" id="PTHR43884">
    <property type="entry name" value="ACYL-COA DEHYDROGENASE"/>
    <property type="match status" value="1"/>
</dbReference>
<dbReference type="InterPro" id="IPR009100">
    <property type="entry name" value="AcylCoA_DH/oxidase_NM_dom_sf"/>
</dbReference>
<protein>
    <submittedName>
        <fullName evidence="4">Acyl-CoA dehydrogenase</fullName>
    </submittedName>
</protein>